<dbReference type="AlphaFoldDB" id="A0A3L6SQA6"/>
<proteinExistence type="predicted"/>
<dbReference type="Proteomes" id="UP000275267">
    <property type="component" value="Unassembled WGS sequence"/>
</dbReference>
<name>A0A3L6SQA6_PANMI</name>
<feature type="compositionally biased region" description="Low complexity" evidence="1">
    <location>
        <begin position="136"/>
        <end position="156"/>
    </location>
</feature>
<sequence length="212" mass="23007">MSIPGNGHLPASASIPDHSSASDSDAEPEANYSPIAGAASDSESDTDPDAAMLHYRLDEAGNGISALDLASDEDEEAAEEEEEREEGDVTAGRRRRGRSRRTSAVAALRCPRAPRRGSWTRCAGWSSPARRRRGRAASPRTSGSTASAPSAPTAPTDPNRREGRAYLASELMQHRTKFVRTSDLVWVWRTIHLLLLVLLLCCNCDWSANHSR</sequence>
<evidence type="ECO:0000313" key="3">
    <source>
        <dbReference type="Proteomes" id="UP000275267"/>
    </source>
</evidence>
<protein>
    <submittedName>
        <fullName evidence="2">Uncharacterized protein</fullName>
    </submittedName>
</protein>
<organism evidence="2 3">
    <name type="scientific">Panicum miliaceum</name>
    <name type="common">Proso millet</name>
    <name type="synonym">Broomcorn millet</name>
    <dbReference type="NCBI Taxonomy" id="4540"/>
    <lineage>
        <taxon>Eukaryota</taxon>
        <taxon>Viridiplantae</taxon>
        <taxon>Streptophyta</taxon>
        <taxon>Embryophyta</taxon>
        <taxon>Tracheophyta</taxon>
        <taxon>Spermatophyta</taxon>
        <taxon>Magnoliopsida</taxon>
        <taxon>Liliopsida</taxon>
        <taxon>Poales</taxon>
        <taxon>Poaceae</taxon>
        <taxon>PACMAD clade</taxon>
        <taxon>Panicoideae</taxon>
        <taxon>Panicodae</taxon>
        <taxon>Paniceae</taxon>
        <taxon>Panicinae</taxon>
        <taxon>Panicum</taxon>
        <taxon>Panicum sect. Panicum</taxon>
    </lineage>
</organism>
<dbReference type="STRING" id="4540.A0A3L6SQA6"/>
<feature type="compositionally biased region" description="Low complexity" evidence="1">
    <location>
        <begin position="10"/>
        <end position="23"/>
    </location>
</feature>
<dbReference type="PANTHER" id="PTHR37175:SF1">
    <property type="entry name" value="CONSTANS-LIKE PROTEIN-RELATED"/>
    <property type="match status" value="1"/>
</dbReference>
<feature type="compositionally biased region" description="Acidic residues" evidence="1">
    <location>
        <begin position="70"/>
        <end position="88"/>
    </location>
</feature>
<gene>
    <name evidence="2" type="ORF">C2845_PM07G12970</name>
</gene>
<evidence type="ECO:0000313" key="2">
    <source>
        <dbReference type="EMBL" id="RLN23673.1"/>
    </source>
</evidence>
<accession>A0A3L6SQA6</accession>
<evidence type="ECO:0000256" key="1">
    <source>
        <dbReference type="SAM" id="MobiDB-lite"/>
    </source>
</evidence>
<dbReference type="PANTHER" id="PTHR37175">
    <property type="entry name" value="BNAA08G28800D PROTEIN"/>
    <property type="match status" value="1"/>
</dbReference>
<dbReference type="EMBL" id="PQIB02000004">
    <property type="protein sequence ID" value="RLN23673.1"/>
    <property type="molecule type" value="Genomic_DNA"/>
</dbReference>
<comment type="caution">
    <text evidence="2">The sequence shown here is derived from an EMBL/GenBank/DDBJ whole genome shotgun (WGS) entry which is preliminary data.</text>
</comment>
<keyword evidence="3" id="KW-1185">Reference proteome</keyword>
<feature type="compositionally biased region" description="Basic residues" evidence="1">
    <location>
        <begin position="92"/>
        <end position="101"/>
    </location>
</feature>
<feature type="region of interest" description="Disordered" evidence="1">
    <location>
        <begin position="1"/>
        <end position="161"/>
    </location>
</feature>
<reference evidence="3" key="1">
    <citation type="journal article" date="2019" name="Nat. Commun.">
        <title>The genome of broomcorn millet.</title>
        <authorList>
            <person name="Zou C."/>
            <person name="Miki D."/>
            <person name="Li D."/>
            <person name="Tang Q."/>
            <person name="Xiao L."/>
            <person name="Rajput S."/>
            <person name="Deng P."/>
            <person name="Jia W."/>
            <person name="Huang R."/>
            <person name="Zhang M."/>
            <person name="Sun Y."/>
            <person name="Hu J."/>
            <person name="Fu X."/>
            <person name="Schnable P.S."/>
            <person name="Li F."/>
            <person name="Zhang H."/>
            <person name="Feng B."/>
            <person name="Zhu X."/>
            <person name="Liu R."/>
            <person name="Schnable J.C."/>
            <person name="Zhu J.-K."/>
            <person name="Zhang H."/>
        </authorList>
    </citation>
    <scope>NUCLEOTIDE SEQUENCE [LARGE SCALE GENOMIC DNA]</scope>
</reference>